<organism evidence="2 3">
    <name type="scientific">Mesorhabditis spiculigera</name>
    <dbReference type="NCBI Taxonomy" id="96644"/>
    <lineage>
        <taxon>Eukaryota</taxon>
        <taxon>Metazoa</taxon>
        <taxon>Ecdysozoa</taxon>
        <taxon>Nematoda</taxon>
        <taxon>Chromadorea</taxon>
        <taxon>Rhabditida</taxon>
        <taxon>Rhabditina</taxon>
        <taxon>Rhabditomorpha</taxon>
        <taxon>Rhabditoidea</taxon>
        <taxon>Rhabditidae</taxon>
        <taxon>Mesorhabditinae</taxon>
        <taxon>Mesorhabditis</taxon>
    </lineage>
</organism>
<dbReference type="AlphaFoldDB" id="A0AA36CFM9"/>
<sequence length="182" mass="20355">MDASALIFLLLFLIEGVSTTKCYQCVTDTMLHNWSRYGMPMRGVIEEVGSKHCVHEENVTQVVECKGLCLTVNVSGEIRGKFHPHMGTLRDCHKFWQQPEELAEGEFRNCHSRVKELNRRTTVNITYCYCQGDYCNGMHRLTSPTSPGNSRPGLKRRSSASVNSILQGLGIFAVVAIGGVIF</sequence>
<reference evidence="2" key="1">
    <citation type="submission" date="2023-06" db="EMBL/GenBank/DDBJ databases">
        <authorList>
            <person name="Delattre M."/>
        </authorList>
    </citation>
    <scope>NUCLEOTIDE SEQUENCE</scope>
    <source>
        <strain evidence="2">AF72</strain>
    </source>
</reference>
<feature type="non-terminal residue" evidence="2">
    <location>
        <position position="182"/>
    </location>
</feature>
<evidence type="ECO:0000256" key="1">
    <source>
        <dbReference type="SAM" id="SignalP"/>
    </source>
</evidence>
<keyword evidence="1" id="KW-0732">Signal</keyword>
<accession>A0AA36CFM9</accession>
<gene>
    <name evidence="2" type="ORF">MSPICULIGERA_LOCUS6475</name>
</gene>
<feature type="chain" id="PRO_5041277189" description="Protein quiver" evidence="1">
    <location>
        <begin position="20"/>
        <end position="182"/>
    </location>
</feature>
<evidence type="ECO:0000313" key="2">
    <source>
        <dbReference type="EMBL" id="CAJ0567942.1"/>
    </source>
</evidence>
<dbReference type="EMBL" id="CATQJA010001605">
    <property type="protein sequence ID" value="CAJ0567942.1"/>
    <property type="molecule type" value="Genomic_DNA"/>
</dbReference>
<feature type="signal peptide" evidence="1">
    <location>
        <begin position="1"/>
        <end position="19"/>
    </location>
</feature>
<keyword evidence="3" id="KW-1185">Reference proteome</keyword>
<dbReference type="Proteomes" id="UP001177023">
    <property type="component" value="Unassembled WGS sequence"/>
</dbReference>
<evidence type="ECO:0000313" key="3">
    <source>
        <dbReference type="Proteomes" id="UP001177023"/>
    </source>
</evidence>
<evidence type="ECO:0008006" key="4">
    <source>
        <dbReference type="Google" id="ProtNLM"/>
    </source>
</evidence>
<name>A0AA36CFM9_9BILA</name>
<protein>
    <recommendedName>
        <fullName evidence="4">Protein quiver</fullName>
    </recommendedName>
</protein>
<comment type="caution">
    <text evidence="2">The sequence shown here is derived from an EMBL/GenBank/DDBJ whole genome shotgun (WGS) entry which is preliminary data.</text>
</comment>
<proteinExistence type="predicted"/>